<gene>
    <name evidence="1" type="ORF">AMST5_03978</name>
</gene>
<organism evidence="1">
    <name type="scientific">freshwater sediment metagenome</name>
    <dbReference type="NCBI Taxonomy" id="556182"/>
    <lineage>
        <taxon>unclassified sequences</taxon>
        <taxon>metagenomes</taxon>
        <taxon>ecological metagenomes</taxon>
    </lineage>
</organism>
<dbReference type="EMBL" id="OY288114">
    <property type="protein sequence ID" value="CAJ0889625.1"/>
    <property type="molecule type" value="Genomic_DNA"/>
</dbReference>
<name>A0AA48M7B1_9ZZZZ</name>
<sequence length="115" mass="12678">MFMMTLPFGKETTHCEEKMQAKDPLARLLCADCEFLAAAGPAVLRLKLLEATHLAESRRLPQEVREAARQAAAELRELIRVRPCVSLIDYQAKRAVTGRCAIEAPTPFCGEAGHA</sequence>
<reference evidence="1" key="1">
    <citation type="submission" date="2023-07" db="EMBL/GenBank/DDBJ databases">
        <authorList>
            <person name="Pelsma A.J. K."/>
        </authorList>
    </citation>
    <scope>NUCLEOTIDE SEQUENCE</scope>
</reference>
<evidence type="ECO:0000313" key="1">
    <source>
        <dbReference type="EMBL" id="CAJ0889625.1"/>
    </source>
</evidence>
<protein>
    <submittedName>
        <fullName evidence="1">Uncharacterized protein</fullName>
    </submittedName>
</protein>
<accession>A0AA48M7B1</accession>
<proteinExistence type="predicted"/>
<dbReference type="AlphaFoldDB" id="A0AA48M7B1"/>